<evidence type="ECO:0000256" key="2">
    <source>
        <dbReference type="ARBA" id="ARBA00023002"/>
    </source>
</evidence>
<dbReference type="STRING" id="3983.A0A2C9WBF3"/>
<protein>
    <recommendedName>
        <fullName evidence="4">3-beta hydroxysteroid dehydrogenase/isomerase domain-containing protein</fullName>
    </recommendedName>
</protein>
<comment type="caution">
    <text evidence="5">The sequence shown here is derived from an EMBL/GenBank/DDBJ whole genome shotgun (WGS) entry which is preliminary data.</text>
</comment>
<organism evidence="5 6">
    <name type="scientific">Manihot esculenta</name>
    <name type="common">Cassava</name>
    <name type="synonym">Jatropha manihot</name>
    <dbReference type="NCBI Taxonomy" id="3983"/>
    <lineage>
        <taxon>Eukaryota</taxon>
        <taxon>Viridiplantae</taxon>
        <taxon>Streptophyta</taxon>
        <taxon>Embryophyta</taxon>
        <taxon>Tracheophyta</taxon>
        <taxon>Spermatophyta</taxon>
        <taxon>Magnoliopsida</taxon>
        <taxon>eudicotyledons</taxon>
        <taxon>Gunneridae</taxon>
        <taxon>Pentapetalae</taxon>
        <taxon>rosids</taxon>
        <taxon>fabids</taxon>
        <taxon>Malpighiales</taxon>
        <taxon>Euphorbiaceae</taxon>
        <taxon>Crotonoideae</taxon>
        <taxon>Manihoteae</taxon>
        <taxon>Manihot</taxon>
    </lineage>
</organism>
<accession>A0A2C9WBF3</accession>
<dbReference type="AlphaFoldDB" id="A0A2C9WBF3"/>
<dbReference type="SUPFAM" id="SSF51735">
    <property type="entry name" value="NAD(P)-binding Rossmann-fold domains"/>
    <property type="match status" value="1"/>
</dbReference>
<evidence type="ECO:0000259" key="4">
    <source>
        <dbReference type="Pfam" id="PF01073"/>
    </source>
</evidence>
<dbReference type="Gramene" id="Manes.02G065400.1.v8.1">
    <property type="protein sequence ID" value="Manes.02G065400.1.v8.1.CDS"/>
    <property type="gene ID" value="Manes.02G065400.v8.1"/>
</dbReference>
<dbReference type="Pfam" id="PF01073">
    <property type="entry name" value="3Beta_HSD"/>
    <property type="match status" value="1"/>
</dbReference>
<dbReference type="OMA" id="WSNEEFC"/>
<dbReference type="EMBL" id="CM004388">
    <property type="protein sequence ID" value="OAY57035.1"/>
    <property type="molecule type" value="Genomic_DNA"/>
</dbReference>
<proteinExistence type="inferred from homology"/>
<keyword evidence="6" id="KW-1185">Reference proteome</keyword>
<dbReference type="PANTHER" id="PTHR10366">
    <property type="entry name" value="NAD DEPENDENT EPIMERASE/DEHYDRATASE"/>
    <property type="match status" value="1"/>
</dbReference>
<dbReference type="InterPro" id="IPR036291">
    <property type="entry name" value="NAD(P)-bd_dom_sf"/>
</dbReference>
<dbReference type="Gene3D" id="3.40.50.720">
    <property type="entry name" value="NAD(P)-binding Rossmann-like Domain"/>
    <property type="match status" value="1"/>
</dbReference>
<name>A0A2C9WBF3_MANES</name>
<keyword evidence="1" id="KW-0521">NADP</keyword>
<dbReference type="InterPro" id="IPR050425">
    <property type="entry name" value="NAD(P)_dehydrat-like"/>
</dbReference>
<dbReference type="GO" id="GO:0016616">
    <property type="term" value="F:oxidoreductase activity, acting on the CH-OH group of donors, NAD or NADP as acceptor"/>
    <property type="evidence" value="ECO:0000318"/>
    <property type="project" value="GO_Central"/>
</dbReference>
<evidence type="ECO:0000313" key="6">
    <source>
        <dbReference type="Proteomes" id="UP000091857"/>
    </source>
</evidence>
<comment type="similarity">
    <text evidence="3">Belongs to the 3-beta-HSD family.</text>
</comment>
<sequence length="342" mass="38003">MEEVVLSKPVILPAFQAEEIHCIGRAFSSSLSAREKKLVCVTSGNSYLGSHIVKKLLANGYLVRVTIQNPVDFEDVKQLMKDEEIDQLESVVVAKLQDLESLCEAFRGCHAIFHTSSFIDPHGISGYSENKAFLETEVARNVIEACSRAAYVKRCIFTSSLLASVWNDDNLNRAIDESSWSNEEFCRENKLWLALGKTNAEKAAWRKSMELKVKLVAICPGLLMAPSFPYAHKDTSIPYLKGGSVMLRRGMLATGDVNKVAEAHVVVYEAMDDGAFGRYLCFDKVVERLDEGIQLENELKRHGLPSGSLVLAEEIEEIHSKLCNSKLAKLLLEGSQGKSCRQ</sequence>
<dbReference type="GO" id="GO:0006694">
    <property type="term" value="P:steroid biosynthetic process"/>
    <property type="evidence" value="ECO:0007669"/>
    <property type="project" value="InterPro"/>
</dbReference>
<keyword evidence="2 3" id="KW-0560">Oxidoreductase</keyword>
<dbReference type="PANTHER" id="PTHR10366:SF589">
    <property type="entry name" value="CINNAMOYL-COA REDUCTASE-LIKE SNL6"/>
    <property type="match status" value="1"/>
</dbReference>
<dbReference type="InterPro" id="IPR002225">
    <property type="entry name" value="3Beta_OHSteriod_DH/Estase"/>
</dbReference>
<gene>
    <name evidence="5" type="ORF">MANES_02G065400v8</name>
</gene>
<evidence type="ECO:0000256" key="1">
    <source>
        <dbReference type="ARBA" id="ARBA00022857"/>
    </source>
</evidence>
<feature type="domain" description="3-beta hydroxysteroid dehydrogenase/isomerase" evidence="4">
    <location>
        <begin position="41"/>
        <end position="163"/>
    </location>
</feature>
<dbReference type="Proteomes" id="UP000091857">
    <property type="component" value="Chromosome 2"/>
</dbReference>
<reference evidence="6" key="1">
    <citation type="journal article" date="2016" name="Nat. Biotechnol.">
        <title>Sequencing wild and cultivated cassava and related species reveals extensive interspecific hybridization and genetic diversity.</title>
        <authorList>
            <person name="Bredeson J.V."/>
            <person name="Lyons J.B."/>
            <person name="Prochnik S.E."/>
            <person name="Wu G.A."/>
            <person name="Ha C.M."/>
            <person name="Edsinger-Gonzales E."/>
            <person name="Grimwood J."/>
            <person name="Schmutz J."/>
            <person name="Rabbi I.Y."/>
            <person name="Egesi C."/>
            <person name="Nauluvula P."/>
            <person name="Lebot V."/>
            <person name="Ndunguru J."/>
            <person name="Mkamilo G."/>
            <person name="Bart R.S."/>
            <person name="Setter T.L."/>
            <person name="Gleadow R.M."/>
            <person name="Kulakow P."/>
            <person name="Ferguson M.E."/>
            <person name="Rounsley S."/>
            <person name="Rokhsar D.S."/>
        </authorList>
    </citation>
    <scope>NUCLEOTIDE SEQUENCE [LARGE SCALE GENOMIC DNA]</scope>
    <source>
        <strain evidence="6">cv. AM560-2</strain>
    </source>
</reference>
<evidence type="ECO:0000256" key="3">
    <source>
        <dbReference type="RuleBase" id="RU004475"/>
    </source>
</evidence>
<dbReference type="OrthoDB" id="2735536at2759"/>
<evidence type="ECO:0000313" key="5">
    <source>
        <dbReference type="EMBL" id="OAY57035.1"/>
    </source>
</evidence>